<feature type="compositionally biased region" description="Basic and acidic residues" evidence="1">
    <location>
        <begin position="25"/>
        <end position="36"/>
    </location>
</feature>
<dbReference type="Proteomes" id="UP000518266">
    <property type="component" value="Unassembled WGS sequence"/>
</dbReference>
<dbReference type="EMBL" id="JAAKFY010000006">
    <property type="protein sequence ID" value="KAF3856424.1"/>
    <property type="molecule type" value="Genomic_DNA"/>
</dbReference>
<protein>
    <submittedName>
        <fullName evidence="2">Uncharacterized protein</fullName>
    </submittedName>
</protein>
<organism evidence="2 3">
    <name type="scientific">Dissostichus mawsoni</name>
    <name type="common">Antarctic cod</name>
    <dbReference type="NCBI Taxonomy" id="36200"/>
    <lineage>
        <taxon>Eukaryota</taxon>
        <taxon>Metazoa</taxon>
        <taxon>Chordata</taxon>
        <taxon>Craniata</taxon>
        <taxon>Vertebrata</taxon>
        <taxon>Euteleostomi</taxon>
        <taxon>Actinopterygii</taxon>
        <taxon>Neopterygii</taxon>
        <taxon>Teleostei</taxon>
        <taxon>Neoteleostei</taxon>
        <taxon>Acanthomorphata</taxon>
        <taxon>Eupercaria</taxon>
        <taxon>Perciformes</taxon>
        <taxon>Notothenioidei</taxon>
        <taxon>Nototheniidae</taxon>
        <taxon>Dissostichus</taxon>
    </lineage>
</organism>
<evidence type="ECO:0000256" key="1">
    <source>
        <dbReference type="SAM" id="MobiDB-lite"/>
    </source>
</evidence>
<name>A0A7J5Z3T0_DISMA</name>
<reference evidence="2 3" key="1">
    <citation type="submission" date="2020-03" db="EMBL/GenBank/DDBJ databases">
        <title>Dissostichus mawsoni Genome sequencing and assembly.</title>
        <authorList>
            <person name="Park H."/>
        </authorList>
    </citation>
    <scope>NUCLEOTIDE SEQUENCE [LARGE SCALE GENOMIC DNA]</scope>
    <source>
        <strain evidence="2">DM0001</strain>
        <tissue evidence="2">Muscle</tissue>
    </source>
</reference>
<sequence length="149" mass="17348">MIPMYFHYLNPLPPGNTALPSSLYQKDEDPPEHRNTQLDTQKVTPRQPERLRYRKRGQSVMTYPEFSVPVGFLTALSKDRHSHERRVGQRRKDAQVVSIEGDPQERSHGDDYQESCSVLDIRTWNSAGSPYQLRPLCCSFHTNLLEREH</sequence>
<evidence type="ECO:0000313" key="2">
    <source>
        <dbReference type="EMBL" id="KAF3856424.1"/>
    </source>
</evidence>
<gene>
    <name evidence="2" type="ORF">F7725_017147</name>
</gene>
<feature type="compositionally biased region" description="Basic and acidic residues" evidence="1">
    <location>
        <begin position="80"/>
        <end position="94"/>
    </location>
</feature>
<keyword evidence="3" id="KW-1185">Reference proteome</keyword>
<feature type="region of interest" description="Disordered" evidence="1">
    <location>
        <begin position="80"/>
        <end position="111"/>
    </location>
</feature>
<comment type="caution">
    <text evidence="2">The sequence shown here is derived from an EMBL/GenBank/DDBJ whole genome shotgun (WGS) entry which is preliminary data.</text>
</comment>
<feature type="region of interest" description="Disordered" evidence="1">
    <location>
        <begin position="16"/>
        <end position="56"/>
    </location>
</feature>
<dbReference type="AlphaFoldDB" id="A0A7J5Z3T0"/>
<accession>A0A7J5Z3T0</accession>
<evidence type="ECO:0000313" key="3">
    <source>
        <dbReference type="Proteomes" id="UP000518266"/>
    </source>
</evidence>
<proteinExistence type="predicted"/>